<reference evidence="2 3" key="1">
    <citation type="submission" date="2019-07" db="EMBL/GenBank/DDBJ databases">
        <title>Whole genome shotgun sequence of Cellulomonas xylanilytica NBRC 101102.</title>
        <authorList>
            <person name="Hosoyama A."/>
            <person name="Uohara A."/>
            <person name="Ohji S."/>
            <person name="Ichikawa N."/>
        </authorList>
    </citation>
    <scope>NUCLEOTIDE SEQUENCE [LARGE SCALE GENOMIC DNA]</scope>
    <source>
        <strain evidence="2 3">NBRC 101102</strain>
    </source>
</reference>
<accession>A0A510V4G1</accession>
<evidence type="ECO:0000313" key="3">
    <source>
        <dbReference type="Proteomes" id="UP000321118"/>
    </source>
</evidence>
<keyword evidence="3" id="KW-1185">Reference proteome</keyword>
<sequence>MPDGRQTVARSQVTAADEACHGRRDAARAAVVHVGGEVHAAQDARRNEADGGRREDGSDVYVGVADVRDRVPVSNSAEMFNPDSHIPGYGAKNGHSGAA</sequence>
<comment type="caution">
    <text evidence="2">The sequence shown here is derived from an EMBL/GenBank/DDBJ whole genome shotgun (WGS) entry which is preliminary data.</text>
</comment>
<feature type="compositionally biased region" description="Basic and acidic residues" evidence="1">
    <location>
        <begin position="40"/>
        <end position="57"/>
    </location>
</feature>
<evidence type="ECO:0000256" key="1">
    <source>
        <dbReference type="SAM" id="MobiDB-lite"/>
    </source>
</evidence>
<feature type="region of interest" description="Disordered" evidence="1">
    <location>
        <begin position="74"/>
        <end position="99"/>
    </location>
</feature>
<dbReference type="EMBL" id="BJUB01000003">
    <property type="protein sequence ID" value="GEK20791.1"/>
    <property type="molecule type" value="Genomic_DNA"/>
</dbReference>
<evidence type="ECO:0000313" key="2">
    <source>
        <dbReference type="EMBL" id="GEK20791.1"/>
    </source>
</evidence>
<dbReference type="Proteomes" id="UP000321118">
    <property type="component" value="Unassembled WGS sequence"/>
</dbReference>
<feature type="region of interest" description="Disordered" evidence="1">
    <location>
        <begin position="1"/>
        <end position="21"/>
    </location>
</feature>
<proteinExistence type="predicted"/>
<name>A0A510V4G1_9CELL</name>
<feature type="region of interest" description="Disordered" evidence="1">
    <location>
        <begin position="39"/>
        <end position="59"/>
    </location>
</feature>
<protein>
    <submittedName>
        <fullName evidence="2">Uncharacterized protein</fullName>
    </submittedName>
</protein>
<organism evidence="2 3">
    <name type="scientific">Cellulomonas xylanilytica</name>
    <dbReference type="NCBI Taxonomy" id="233583"/>
    <lineage>
        <taxon>Bacteria</taxon>
        <taxon>Bacillati</taxon>
        <taxon>Actinomycetota</taxon>
        <taxon>Actinomycetes</taxon>
        <taxon>Micrococcales</taxon>
        <taxon>Cellulomonadaceae</taxon>
        <taxon>Cellulomonas</taxon>
    </lineage>
</organism>
<dbReference type="AlphaFoldDB" id="A0A510V4G1"/>
<gene>
    <name evidence="2" type="ORF">CXY01_13110</name>
</gene>